<dbReference type="PANTHER" id="PTHR36836:SF1">
    <property type="entry name" value="COLANIC ACID BIOSYNTHESIS PROTEIN WCAK"/>
    <property type="match status" value="1"/>
</dbReference>
<reference evidence="2 3" key="1">
    <citation type="submission" date="2017-10" db="EMBL/GenBank/DDBJ databases">
        <title>Draft genome of two endophytic bacteria isolated from 'guarana' Paullinia cupana (Mart.) Ducke.</title>
        <authorList>
            <person name="Siqueira K.A."/>
            <person name="Liotti R.G."/>
            <person name="Mendes T.A."/>
            <person name="Soares M.A."/>
        </authorList>
    </citation>
    <scope>NUCLEOTIDE SEQUENCE [LARGE SCALE GENOMIC DNA]</scope>
    <source>
        <strain evidence="2 3">342</strain>
    </source>
</reference>
<organism evidence="2 3">
    <name type="scientific">Pantoea coffeiphila</name>
    <dbReference type="NCBI Taxonomy" id="1465635"/>
    <lineage>
        <taxon>Bacteria</taxon>
        <taxon>Pseudomonadati</taxon>
        <taxon>Pseudomonadota</taxon>
        <taxon>Gammaproteobacteria</taxon>
        <taxon>Enterobacterales</taxon>
        <taxon>Erwiniaceae</taxon>
        <taxon>Pantoea</taxon>
    </lineage>
</organism>
<dbReference type="Proteomes" id="UP000239181">
    <property type="component" value="Unassembled WGS sequence"/>
</dbReference>
<evidence type="ECO:0000259" key="1">
    <source>
        <dbReference type="Pfam" id="PF04230"/>
    </source>
</evidence>
<comment type="caution">
    <text evidence="2">The sequence shown here is derived from an EMBL/GenBank/DDBJ whole genome shotgun (WGS) entry which is preliminary data.</text>
</comment>
<evidence type="ECO:0000313" key="3">
    <source>
        <dbReference type="Proteomes" id="UP000239181"/>
    </source>
</evidence>
<dbReference type="EMBL" id="PDET01000002">
    <property type="protein sequence ID" value="PRD16797.1"/>
    <property type="molecule type" value="Genomic_DNA"/>
</dbReference>
<dbReference type="AlphaFoldDB" id="A0A2S9IG87"/>
<dbReference type="Pfam" id="PF04230">
    <property type="entry name" value="PS_pyruv_trans"/>
    <property type="match status" value="1"/>
</dbReference>
<protein>
    <recommendedName>
        <fullName evidence="1">Polysaccharide pyruvyl transferase domain-containing protein</fullName>
    </recommendedName>
</protein>
<sequence>MKRKVVLYGAFDRYNYGDNLMPILLRMYLEKHHHEKIKDIDFIYSSIKESDLSGYKCMPTIAMRNLLDIPDDSTVIVVGGEVLGATIGILYTHVQDSLLVTRLLKIVKRFSPKLLNVIAKRSYDGVWDHPYIPQKSSFKNNVKIVYNTVGAKPLVSQQKFIKQADYISARDDRTYSALKKFCEPKLVPDSVLMVSGLVDDSFFDTHVRKEIKELVTSDYISLQACPYKVKFTAQQLADELDKTINEHDLKVMLLPIGYASGHDDIVFLDKVKSLSKNKLLVLDELNVWEIMYVIAKSKAFYGTSLHGVITAMSFAVPHFSINENIEKLTSFVQTWSVSPYTKPITVNDISKSVSNLDASNKPILESAVKRAQGIIHDSLDEIASVL</sequence>
<name>A0A2S9IG87_9GAMM</name>
<dbReference type="InterPro" id="IPR007345">
    <property type="entry name" value="Polysacch_pyruvyl_Trfase"/>
</dbReference>
<evidence type="ECO:0000313" key="2">
    <source>
        <dbReference type="EMBL" id="PRD16797.1"/>
    </source>
</evidence>
<feature type="domain" description="Polysaccharide pyruvyl transferase" evidence="1">
    <location>
        <begin position="15"/>
        <end position="322"/>
    </location>
</feature>
<dbReference type="OrthoDB" id="1425928at2"/>
<keyword evidence="3" id="KW-1185">Reference proteome</keyword>
<proteinExistence type="predicted"/>
<dbReference type="PANTHER" id="PTHR36836">
    <property type="entry name" value="COLANIC ACID BIOSYNTHESIS PROTEIN WCAK"/>
    <property type="match status" value="1"/>
</dbReference>
<accession>A0A2S9IG87</accession>
<gene>
    <name evidence="2" type="ORF">CQW29_03795</name>
</gene>
<dbReference type="RefSeq" id="WP_105591377.1">
    <property type="nucleotide sequence ID" value="NZ_PDET01000002.1"/>
</dbReference>